<keyword evidence="1" id="KW-0472">Membrane</keyword>
<gene>
    <name evidence="2" type="ORF">FB556_0346</name>
</gene>
<dbReference type="EMBL" id="VFOU01000001">
    <property type="protein sequence ID" value="TQL73897.1"/>
    <property type="molecule type" value="Genomic_DNA"/>
</dbReference>
<accession>A0A543AMT6</accession>
<dbReference type="RefSeq" id="WP_141864166.1">
    <property type="nucleotide sequence ID" value="NZ_BAABAN010000017.1"/>
</dbReference>
<dbReference type="InterPro" id="IPR021315">
    <property type="entry name" value="Gap/Sap"/>
</dbReference>
<feature type="transmembrane region" description="Helical" evidence="1">
    <location>
        <begin position="120"/>
        <end position="142"/>
    </location>
</feature>
<dbReference type="OrthoDB" id="7062264at2"/>
<keyword evidence="1" id="KW-0812">Transmembrane</keyword>
<keyword evidence="1" id="KW-1133">Transmembrane helix</keyword>
<feature type="transmembrane region" description="Helical" evidence="1">
    <location>
        <begin position="82"/>
        <end position="99"/>
    </location>
</feature>
<feature type="transmembrane region" description="Helical" evidence="1">
    <location>
        <begin position="162"/>
        <end position="182"/>
    </location>
</feature>
<evidence type="ECO:0000256" key="1">
    <source>
        <dbReference type="SAM" id="Phobius"/>
    </source>
</evidence>
<reference evidence="2 3" key="1">
    <citation type="submission" date="2019-06" db="EMBL/GenBank/DDBJ databases">
        <title>Sequencing the genomes of 1000 actinobacteria strains.</title>
        <authorList>
            <person name="Klenk H.-P."/>
        </authorList>
    </citation>
    <scope>NUCLEOTIDE SEQUENCE [LARGE SCALE GENOMIC DNA]</scope>
    <source>
        <strain evidence="2 3">DSM 24083</strain>
    </source>
</reference>
<sequence>MSIAIIAALIGLAFLDASTLSTLLVPLWLLARPGAFEPRRLVTYLTVTAVTYLFLGTAVLVLAHQLIDAYLDTLQSPTADRVVISLGILVVVMGIIGIFRGRRETKPGPSVITRLRDSALATNASTATLALSAIVIEAATMWPYLVGISLIAANGPGLPWDVFWLAFYNVIMILPASLLTWARAKYPEQTDLLLSKTQETMTGAGSTFTAWLAIGIGAWIIVFRVL</sequence>
<organism evidence="2 3">
    <name type="scientific">Enteractinococcus coprophilus</name>
    <dbReference type="NCBI Taxonomy" id="1027633"/>
    <lineage>
        <taxon>Bacteria</taxon>
        <taxon>Bacillati</taxon>
        <taxon>Actinomycetota</taxon>
        <taxon>Actinomycetes</taxon>
        <taxon>Micrococcales</taxon>
        <taxon>Micrococcaceae</taxon>
    </lineage>
</organism>
<evidence type="ECO:0000313" key="2">
    <source>
        <dbReference type="EMBL" id="TQL73897.1"/>
    </source>
</evidence>
<feature type="transmembrane region" description="Helical" evidence="1">
    <location>
        <begin position="6"/>
        <end position="29"/>
    </location>
</feature>
<dbReference type="AlphaFoldDB" id="A0A543AMT6"/>
<name>A0A543AMT6_9MICC</name>
<evidence type="ECO:0000313" key="3">
    <source>
        <dbReference type="Proteomes" id="UP000319746"/>
    </source>
</evidence>
<comment type="caution">
    <text evidence="2">The sequence shown here is derived from an EMBL/GenBank/DDBJ whole genome shotgun (WGS) entry which is preliminary data.</text>
</comment>
<protein>
    <submittedName>
        <fullName evidence="2">Sap-like sulfolipid-1-addressing protein</fullName>
    </submittedName>
</protein>
<dbReference type="Pfam" id="PF11139">
    <property type="entry name" value="SfLAP"/>
    <property type="match status" value="1"/>
</dbReference>
<proteinExistence type="predicted"/>
<feature type="transmembrane region" description="Helical" evidence="1">
    <location>
        <begin position="203"/>
        <end position="223"/>
    </location>
</feature>
<keyword evidence="3" id="KW-1185">Reference proteome</keyword>
<feature type="transmembrane region" description="Helical" evidence="1">
    <location>
        <begin position="41"/>
        <end position="62"/>
    </location>
</feature>
<dbReference type="Proteomes" id="UP000319746">
    <property type="component" value="Unassembled WGS sequence"/>
</dbReference>